<organism evidence="1 2">
    <name type="scientific">Nonomuraea antimicrobica</name>
    <dbReference type="NCBI Taxonomy" id="561173"/>
    <lineage>
        <taxon>Bacteria</taxon>
        <taxon>Bacillati</taxon>
        <taxon>Actinomycetota</taxon>
        <taxon>Actinomycetes</taxon>
        <taxon>Streptosporangiales</taxon>
        <taxon>Streptosporangiaceae</taxon>
        <taxon>Nonomuraea</taxon>
    </lineage>
</organism>
<dbReference type="InterPro" id="IPR013494">
    <property type="entry name" value="CHP02678"/>
</dbReference>
<gene>
    <name evidence="1" type="ORF">GCM10022224_001730</name>
</gene>
<keyword evidence="2" id="KW-1185">Reference proteome</keyword>
<dbReference type="Pfam" id="PF09661">
    <property type="entry name" value="DUF2398"/>
    <property type="match status" value="1"/>
</dbReference>
<protein>
    <recommendedName>
        <fullName evidence="3">TIGR02678 family protein</fullName>
    </recommendedName>
</protein>
<evidence type="ECO:0000313" key="1">
    <source>
        <dbReference type="EMBL" id="GAA3643035.1"/>
    </source>
</evidence>
<evidence type="ECO:0000313" key="2">
    <source>
        <dbReference type="Proteomes" id="UP001500902"/>
    </source>
</evidence>
<dbReference type="NCBIfam" id="TIGR02678">
    <property type="entry name" value="TIGR02678 family protein"/>
    <property type="match status" value="1"/>
</dbReference>
<evidence type="ECO:0008006" key="3">
    <source>
        <dbReference type="Google" id="ProtNLM"/>
    </source>
</evidence>
<accession>A0ABP7AZ43</accession>
<proteinExistence type="predicted"/>
<name>A0ABP7AZ43_9ACTN</name>
<dbReference type="EMBL" id="BAAAZP010000003">
    <property type="protein sequence ID" value="GAA3643035.1"/>
    <property type="molecule type" value="Genomic_DNA"/>
</dbReference>
<reference evidence="2" key="1">
    <citation type="journal article" date="2019" name="Int. J. Syst. Evol. Microbiol.">
        <title>The Global Catalogue of Microorganisms (GCM) 10K type strain sequencing project: providing services to taxonomists for standard genome sequencing and annotation.</title>
        <authorList>
            <consortium name="The Broad Institute Genomics Platform"/>
            <consortium name="The Broad Institute Genome Sequencing Center for Infectious Disease"/>
            <person name="Wu L."/>
            <person name="Ma J."/>
        </authorList>
    </citation>
    <scope>NUCLEOTIDE SEQUENCE [LARGE SCALE GENOMIC DNA]</scope>
    <source>
        <strain evidence="2">JCM 16904</strain>
    </source>
</reference>
<comment type="caution">
    <text evidence="1">The sequence shown here is derived from an EMBL/GenBank/DDBJ whole genome shotgun (WGS) entry which is preliminary data.</text>
</comment>
<dbReference type="RefSeq" id="WP_344871860.1">
    <property type="nucleotide sequence ID" value="NZ_BAAAZP010000003.1"/>
</dbReference>
<sequence length="406" mass="44707">MAAELRDFQDAQREDERRRALRALLRRPLLVPGDADYRLVRKHQGWLTDWFAREAGWTLHADTAVARLRKVPARHGDGTRAAQAKGKVPFSRRRYVLTCLALAALERAESQVTLGWLAERLLAFAADPELAAAGMVFTLGSREERADLAAVAGLLIGTGVLAKVAGDESAYVSGSGDALYDVHRRVLAVLLATRRGPSTVAATALDERLATVGEELVPDTEDGHNRMIRHSLTRRLLDDPVLYFWELTGPERAYLERQRGPMLKRITEATGFVAEVRAEGIALLDPTGEATDLGLPEEGTDGHATLLLAEHLAERLRTYPDQPVEPDDLRAHMEGLAQRHRGLWRKNVSVPELTTGALHRLEALGLIRVRDRRITPLPALARFGFAEPVISGNRSGNRPGSGKDDV</sequence>
<dbReference type="Proteomes" id="UP001500902">
    <property type="component" value="Unassembled WGS sequence"/>
</dbReference>